<dbReference type="PANTHER" id="PTHR13887">
    <property type="entry name" value="GLUTATHIONE S-TRANSFERASE KAPPA"/>
    <property type="match status" value="1"/>
</dbReference>
<protein>
    <submittedName>
        <fullName evidence="2">DsbA family protein</fullName>
    </submittedName>
</protein>
<evidence type="ECO:0000313" key="3">
    <source>
        <dbReference type="Proteomes" id="UP001410394"/>
    </source>
</evidence>
<sequence length="230" mass="24989">MTNLHYIFDPLCGWCYAVAPLIKASQALPGLKITFHSGGMLTGARRQHVTPQWRDYVMPHDQRIAQLTGQPFGEAYFEGLLRDNTALMDSAPPSTAILAAEELAGRGLEMAHRLQHAHYAEGRRIADQSVILALAAELGLDEASFKAAFERLEGAATDAHFRDSRQWLARAGGQGFPTIALEHADGRLETLDIGRFLGQPQAWTDFLSARVPAPAQATSLPQCGVDGCAI</sequence>
<dbReference type="RefSeq" id="WP_345920469.1">
    <property type="nucleotide sequence ID" value="NZ_JBDIVE010000008.1"/>
</dbReference>
<keyword evidence="3" id="KW-1185">Reference proteome</keyword>
<evidence type="ECO:0000259" key="1">
    <source>
        <dbReference type="Pfam" id="PF01323"/>
    </source>
</evidence>
<name>A0ABU9Z120_9RHOO</name>
<proteinExistence type="predicted"/>
<dbReference type="Proteomes" id="UP001410394">
    <property type="component" value="Unassembled WGS sequence"/>
</dbReference>
<reference evidence="2 3" key="1">
    <citation type="journal article" date="2018" name="Int. J. Syst. Evol. Microbiol.">
        <title>Uliginosibacterium sediminicola sp. nov., isolated from freshwater sediment.</title>
        <authorList>
            <person name="Hwang W.M."/>
            <person name="Kim S.M."/>
            <person name="Kang K."/>
            <person name="Ahn T.Y."/>
        </authorList>
    </citation>
    <scope>NUCLEOTIDE SEQUENCE [LARGE SCALE GENOMIC DNA]</scope>
    <source>
        <strain evidence="2 3">M1-21</strain>
    </source>
</reference>
<evidence type="ECO:0000313" key="2">
    <source>
        <dbReference type="EMBL" id="MEN3069699.1"/>
    </source>
</evidence>
<dbReference type="InterPro" id="IPR036249">
    <property type="entry name" value="Thioredoxin-like_sf"/>
</dbReference>
<dbReference type="Gene3D" id="3.40.30.10">
    <property type="entry name" value="Glutaredoxin"/>
    <property type="match status" value="1"/>
</dbReference>
<dbReference type="CDD" id="cd03025">
    <property type="entry name" value="DsbA_FrnE_like"/>
    <property type="match status" value="1"/>
</dbReference>
<comment type="caution">
    <text evidence="2">The sequence shown here is derived from an EMBL/GenBank/DDBJ whole genome shotgun (WGS) entry which is preliminary data.</text>
</comment>
<dbReference type="EMBL" id="JBDIVE010000008">
    <property type="protein sequence ID" value="MEN3069699.1"/>
    <property type="molecule type" value="Genomic_DNA"/>
</dbReference>
<gene>
    <name evidence="2" type="ORF">ABDB84_14525</name>
</gene>
<dbReference type="SUPFAM" id="SSF52833">
    <property type="entry name" value="Thioredoxin-like"/>
    <property type="match status" value="1"/>
</dbReference>
<organism evidence="2 3">
    <name type="scientific">Uliginosibacterium sediminicola</name>
    <dbReference type="NCBI Taxonomy" id="2024550"/>
    <lineage>
        <taxon>Bacteria</taxon>
        <taxon>Pseudomonadati</taxon>
        <taxon>Pseudomonadota</taxon>
        <taxon>Betaproteobacteria</taxon>
        <taxon>Rhodocyclales</taxon>
        <taxon>Zoogloeaceae</taxon>
        <taxon>Uliginosibacterium</taxon>
    </lineage>
</organism>
<dbReference type="InterPro" id="IPR001853">
    <property type="entry name" value="DSBA-like_thioredoxin_dom"/>
</dbReference>
<feature type="domain" description="DSBA-like thioredoxin" evidence="1">
    <location>
        <begin position="8"/>
        <end position="181"/>
    </location>
</feature>
<accession>A0ABU9Z120</accession>
<dbReference type="Pfam" id="PF01323">
    <property type="entry name" value="DSBA"/>
    <property type="match status" value="1"/>
</dbReference>
<dbReference type="PANTHER" id="PTHR13887:SF51">
    <property type="entry name" value="DSBA FAMILY PROTEIN"/>
    <property type="match status" value="1"/>
</dbReference>